<feature type="chain" id="PRO_5038842550" evidence="1">
    <location>
        <begin position="26"/>
        <end position="107"/>
    </location>
</feature>
<dbReference type="InterPro" id="IPR025711">
    <property type="entry name" value="PepSY"/>
</dbReference>
<feature type="signal peptide" evidence="1">
    <location>
        <begin position="1"/>
        <end position="25"/>
    </location>
</feature>
<evidence type="ECO:0000256" key="1">
    <source>
        <dbReference type="SAM" id="SignalP"/>
    </source>
</evidence>
<feature type="domain" description="PepSY" evidence="2">
    <location>
        <begin position="45"/>
        <end position="103"/>
    </location>
</feature>
<dbReference type="EMBL" id="CP042161">
    <property type="protein sequence ID" value="QDS37162.1"/>
    <property type="molecule type" value="Genomic_DNA"/>
</dbReference>
<accession>A0A517IE47</accession>
<dbReference type="AlphaFoldDB" id="A0A517IE47"/>
<reference evidence="3 4" key="1">
    <citation type="submission" date="2019-07" db="EMBL/GenBank/DDBJ databases">
        <title>Characterization of Brevibacillus brevis HK544, as a potential biocontrol agent.</title>
        <authorList>
            <person name="Kim H."/>
        </authorList>
    </citation>
    <scope>NUCLEOTIDE SEQUENCE [LARGE SCALE GENOMIC DNA]</scope>
    <source>
        <strain evidence="3 4">HK544</strain>
    </source>
</reference>
<name>A0A517IE47_BREBE</name>
<dbReference type="RefSeq" id="WP_144618610.1">
    <property type="nucleotide sequence ID" value="NZ_CP042161.1"/>
</dbReference>
<protein>
    <submittedName>
        <fullName evidence="3">Peptidase</fullName>
    </submittedName>
</protein>
<dbReference type="Pfam" id="PF03413">
    <property type="entry name" value="PepSY"/>
    <property type="match status" value="1"/>
</dbReference>
<dbReference type="Gene3D" id="3.10.450.40">
    <property type="match status" value="1"/>
</dbReference>
<evidence type="ECO:0000259" key="2">
    <source>
        <dbReference type="Pfam" id="PF03413"/>
    </source>
</evidence>
<gene>
    <name evidence="3" type="ORF">FPS98_26185</name>
</gene>
<keyword evidence="1" id="KW-0732">Signal</keyword>
<sequence length="107" mass="11776">MRKTAIGKWAGIWLAVLGGGMSVQATGHSFDQTKEISAIIEPTDITKEDAIRIALQQVKGRVVHVELEKDEGVLAYEIIILTEQNQVFEIDVDVKTGKVIKVESESL</sequence>
<evidence type="ECO:0000313" key="4">
    <source>
        <dbReference type="Proteomes" id="UP000317713"/>
    </source>
</evidence>
<organism evidence="3 4">
    <name type="scientific">Brevibacillus brevis</name>
    <name type="common">Bacillus brevis</name>
    <dbReference type="NCBI Taxonomy" id="1393"/>
    <lineage>
        <taxon>Bacteria</taxon>
        <taxon>Bacillati</taxon>
        <taxon>Bacillota</taxon>
        <taxon>Bacilli</taxon>
        <taxon>Bacillales</taxon>
        <taxon>Paenibacillaceae</taxon>
        <taxon>Brevibacillus</taxon>
    </lineage>
</organism>
<dbReference type="Proteomes" id="UP000317713">
    <property type="component" value="Chromosome"/>
</dbReference>
<evidence type="ECO:0000313" key="3">
    <source>
        <dbReference type="EMBL" id="QDS37162.1"/>
    </source>
</evidence>
<proteinExistence type="predicted"/>